<dbReference type="RefSeq" id="WP_078319053.1">
    <property type="nucleotide sequence ID" value="NZ_FXTS01000002.1"/>
</dbReference>
<name>A0A1T1HCY0_OCELI</name>
<sequence>MKLTISEIKIAILGGLIAQIAFEAYAWLISPLVFGPKLQPAFLVIGLFKQFAGVTPSYAVAFTLHAIIGVVGFGLFTLMFYKAFRGRAILSGFIAGLILWFIAQGMLAPAMGREFMMGFGVYTQSSFVSHVGMSLIIALFFHYRFRKDQTAGA</sequence>
<reference evidence="2" key="1">
    <citation type="submission" date="2017-02" db="EMBL/GenBank/DDBJ databases">
        <title>Draft Genome Sequence of the Salt Water Bacterium Oceanospirillum linum ATCC 11336.</title>
        <authorList>
            <person name="Trachtenberg A.M."/>
            <person name="Carney J.G."/>
            <person name="Linnane J.D."/>
            <person name="Rheaume B.A."/>
            <person name="Pitts N.L."/>
            <person name="Mykles D.L."/>
            <person name="Maclea K.S."/>
        </authorList>
    </citation>
    <scope>NUCLEOTIDE SEQUENCE [LARGE SCALE GENOMIC DNA]</scope>
    <source>
        <strain evidence="2">ATCC 11336</strain>
    </source>
</reference>
<protein>
    <recommendedName>
        <fullName evidence="4">DUF1440 domain-containing protein</fullName>
    </recommendedName>
</protein>
<keyword evidence="1" id="KW-0812">Transmembrane</keyword>
<proteinExistence type="predicted"/>
<keyword evidence="3" id="KW-1185">Reference proteome</keyword>
<accession>A0A1T1HCY0</accession>
<evidence type="ECO:0000313" key="2">
    <source>
        <dbReference type="EMBL" id="OOV87709.1"/>
    </source>
</evidence>
<evidence type="ECO:0000313" key="3">
    <source>
        <dbReference type="Proteomes" id="UP000190064"/>
    </source>
</evidence>
<feature type="transmembrane region" description="Helical" evidence="1">
    <location>
        <begin position="127"/>
        <end position="145"/>
    </location>
</feature>
<feature type="transmembrane region" description="Helical" evidence="1">
    <location>
        <begin position="12"/>
        <end position="34"/>
    </location>
</feature>
<dbReference type="EMBL" id="MTSD02000002">
    <property type="protein sequence ID" value="OOV87709.1"/>
    <property type="molecule type" value="Genomic_DNA"/>
</dbReference>
<keyword evidence="1" id="KW-1133">Transmembrane helix</keyword>
<comment type="caution">
    <text evidence="2">The sequence shown here is derived from an EMBL/GenBank/DDBJ whole genome shotgun (WGS) entry which is preliminary data.</text>
</comment>
<keyword evidence="1" id="KW-0472">Membrane</keyword>
<dbReference type="Proteomes" id="UP000190064">
    <property type="component" value="Unassembled WGS sequence"/>
</dbReference>
<dbReference type="AlphaFoldDB" id="A0A1T1HCY0"/>
<evidence type="ECO:0000256" key="1">
    <source>
        <dbReference type="SAM" id="Phobius"/>
    </source>
</evidence>
<gene>
    <name evidence="2" type="ORF">BTA35_0206755</name>
</gene>
<organism evidence="2 3">
    <name type="scientific">Oceanospirillum linum</name>
    <dbReference type="NCBI Taxonomy" id="966"/>
    <lineage>
        <taxon>Bacteria</taxon>
        <taxon>Pseudomonadati</taxon>
        <taxon>Pseudomonadota</taxon>
        <taxon>Gammaproteobacteria</taxon>
        <taxon>Oceanospirillales</taxon>
        <taxon>Oceanospirillaceae</taxon>
        <taxon>Oceanospirillum</taxon>
    </lineage>
</organism>
<evidence type="ECO:0008006" key="4">
    <source>
        <dbReference type="Google" id="ProtNLM"/>
    </source>
</evidence>
<feature type="transmembrane region" description="Helical" evidence="1">
    <location>
        <begin position="88"/>
        <end position="107"/>
    </location>
</feature>
<feature type="transmembrane region" description="Helical" evidence="1">
    <location>
        <begin position="58"/>
        <end position="81"/>
    </location>
</feature>